<feature type="chain" id="PRO_5046862426" evidence="3">
    <location>
        <begin position="23"/>
        <end position="205"/>
    </location>
</feature>
<dbReference type="PANTHER" id="PTHR35603">
    <property type="match status" value="1"/>
</dbReference>
<keyword evidence="3" id="KW-0732">Signal</keyword>
<evidence type="ECO:0000256" key="1">
    <source>
        <dbReference type="ARBA" id="ARBA00004370"/>
    </source>
</evidence>
<keyword evidence="2" id="KW-0472">Membrane</keyword>
<organism evidence="5 6">
    <name type="scientific">Janthinobacterium fluminis</name>
    <dbReference type="NCBI Taxonomy" id="2987524"/>
    <lineage>
        <taxon>Bacteria</taxon>
        <taxon>Pseudomonadati</taxon>
        <taxon>Pseudomonadota</taxon>
        <taxon>Betaproteobacteria</taxon>
        <taxon>Burkholderiales</taxon>
        <taxon>Oxalobacteraceae</taxon>
        <taxon>Janthinobacterium</taxon>
    </lineage>
</organism>
<comment type="caution">
    <text evidence="5">The sequence shown here is derived from an EMBL/GenBank/DDBJ whole genome shotgun (WGS) entry which is preliminary data.</text>
</comment>
<dbReference type="Pfam" id="PF05433">
    <property type="entry name" value="Rick_17kDa_Anti"/>
    <property type="match status" value="1"/>
</dbReference>
<dbReference type="RefSeq" id="WP_273670077.1">
    <property type="nucleotide sequence ID" value="NZ_JAQQXR010000002.1"/>
</dbReference>
<evidence type="ECO:0000313" key="6">
    <source>
        <dbReference type="Proteomes" id="UP001221208"/>
    </source>
</evidence>
<gene>
    <name evidence="5" type="ORF">OIK44_07360</name>
</gene>
<feature type="signal peptide" evidence="3">
    <location>
        <begin position="1"/>
        <end position="22"/>
    </location>
</feature>
<evidence type="ECO:0000256" key="3">
    <source>
        <dbReference type="SAM" id="SignalP"/>
    </source>
</evidence>
<protein>
    <submittedName>
        <fullName evidence="5">Glycine zipper 2TM domain-containing protein</fullName>
    </submittedName>
</protein>
<dbReference type="Proteomes" id="UP001221208">
    <property type="component" value="Unassembled WGS sequence"/>
</dbReference>
<accession>A0ABT5JY50</accession>
<evidence type="ECO:0000259" key="4">
    <source>
        <dbReference type="Pfam" id="PF05433"/>
    </source>
</evidence>
<name>A0ABT5JY50_9BURK</name>
<dbReference type="InterPro" id="IPR051407">
    <property type="entry name" value="Bact_OM_lipoprot/Surf_antigen"/>
</dbReference>
<comment type="subcellular location">
    <subcellularLocation>
        <location evidence="1">Membrane</location>
    </subcellularLocation>
</comment>
<dbReference type="EMBL" id="JAQQXR010000002">
    <property type="protein sequence ID" value="MDC8757401.1"/>
    <property type="molecule type" value="Genomic_DNA"/>
</dbReference>
<dbReference type="InterPro" id="IPR008816">
    <property type="entry name" value="Gly_zipper_2TM_dom"/>
</dbReference>
<keyword evidence="6" id="KW-1185">Reference proteome</keyword>
<evidence type="ECO:0000256" key="2">
    <source>
        <dbReference type="ARBA" id="ARBA00023136"/>
    </source>
</evidence>
<dbReference type="PANTHER" id="PTHR35603:SF2">
    <property type="entry name" value="OUTER MEMBRANE LIPOPROTEIN"/>
    <property type="match status" value="1"/>
</dbReference>
<feature type="domain" description="Glycine zipper 2TM" evidence="4">
    <location>
        <begin position="117"/>
        <end position="158"/>
    </location>
</feature>
<reference evidence="5 6" key="1">
    <citation type="submission" date="2022-10" db="EMBL/GenBank/DDBJ databases">
        <title>Janthinobacterium sp. hw3 Genome sequencing.</title>
        <authorList>
            <person name="Park S."/>
        </authorList>
    </citation>
    <scope>NUCLEOTIDE SEQUENCE [LARGE SCALE GENOMIC DNA]</scope>
    <source>
        <strain evidence="6">hw3</strain>
    </source>
</reference>
<sequence length="205" mass="21118">MIRRPLIPTLLVAALLSTSAFAQSRLTPKEQYSIDNQRAATRYADDKKLCAEESSSSARMQCTRDAKAEYTKAQANAKAALKAGGADRPAAQAAICNDCGKVLSVNVSEKAGEGSALGLIGGGVAGALLGNQVGGGRGKDLATLAGAAGGAYAGNKVEQKMKASKIWTVAVQYENGAKADFNFDQDPGLAVGDRVKNAGNSIARR</sequence>
<evidence type="ECO:0000313" key="5">
    <source>
        <dbReference type="EMBL" id="MDC8757401.1"/>
    </source>
</evidence>
<proteinExistence type="predicted"/>